<dbReference type="GO" id="GO:0098797">
    <property type="term" value="C:plasma membrane protein complex"/>
    <property type="evidence" value="ECO:0007669"/>
    <property type="project" value="TreeGrafter"/>
</dbReference>
<feature type="domain" description="ABC3 transporter permease C-terminal" evidence="8">
    <location>
        <begin position="274"/>
        <end position="406"/>
    </location>
</feature>
<evidence type="ECO:0000256" key="5">
    <source>
        <dbReference type="ARBA" id="ARBA00022692"/>
    </source>
</evidence>
<keyword evidence="3" id="KW-0813">Transport</keyword>
<evidence type="ECO:0000256" key="2">
    <source>
        <dbReference type="ARBA" id="ARBA00005236"/>
    </source>
</evidence>
<evidence type="ECO:0000256" key="1">
    <source>
        <dbReference type="ARBA" id="ARBA00004651"/>
    </source>
</evidence>
<dbReference type="InterPro" id="IPR025857">
    <property type="entry name" value="MacB_PCD"/>
</dbReference>
<proteinExistence type="inferred from homology"/>
<dbReference type="GO" id="GO:0042953">
    <property type="term" value="P:lipoprotein transport"/>
    <property type="evidence" value="ECO:0007669"/>
    <property type="project" value="InterPro"/>
</dbReference>
<dbReference type="PANTHER" id="PTHR30489:SF0">
    <property type="entry name" value="LIPOPROTEIN-RELEASING SYSTEM TRANSMEMBRANE PROTEIN LOLE"/>
    <property type="match status" value="1"/>
</dbReference>
<dbReference type="AlphaFoldDB" id="A0A2K9N9Y2"/>
<reference evidence="10 11" key="1">
    <citation type="submission" date="2017-12" db="EMBL/GenBank/DDBJ databases">
        <title>Genomes of bacteria within cyanobacterial aggregates.</title>
        <authorList>
            <person name="Cai H."/>
        </authorList>
    </citation>
    <scope>NUCLEOTIDE SEQUENCE [LARGE SCALE GENOMIC DNA]</scope>
    <source>
        <strain evidence="10 11">TH16</strain>
    </source>
</reference>
<keyword evidence="10" id="KW-0449">Lipoprotein</keyword>
<keyword evidence="5 10" id="KW-0812">Transmembrane</keyword>
<name>A0A2K9N9Y2_9PROT</name>
<dbReference type="OrthoDB" id="9808461at2"/>
<dbReference type="Pfam" id="PF02687">
    <property type="entry name" value="FtsX"/>
    <property type="match status" value="1"/>
</dbReference>
<evidence type="ECO:0000256" key="3">
    <source>
        <dbReference type="ARBA" id="ARBA00022448"/>
    </source>
</evidence>
<evidence type="ECO:0000256" key="4">
    <source>
        <dbReference type="ARBA" id="ARBA00022475"/>
    </source>
</evidence>
<gene>
    <name evidence="10" type="ORF">C0V82_00945</name>
</gene>
<dbReference type="NCBIfam" id="TIGR02212">
    <property type="entry name" value="lolCE"/>
    <property type="match status" value="1"/>
</dbReference>
<evidence type="ECO:0000256" key="6">
    <source>
        <dbReference type="ARBA" id="ARBA00022989"/>
    </source>
</evidence>
<evidence type="ECO:0000313" key="11">
    <source>
        <dbReference type="Proteomes" id="UP000234752"/>
    </source>
</evidence>
<dbReference type="EMBL" id="CP025611">
    <property type="protein sequence ID" value="AUN28975.1"/>
    <property type="molecule type" value="Genomic_DNA"/>
</dbReference>
<dbReference type="KEGG" id="ncb:C0V82_00945"/>
<dbReference type="PANTHER" id="PTHR30489">
    <property type="entry name" value="LIPOPROTEIN-RELEASING SYSTEM TRANSMEMBRANE PROTEIN LOLE"/>
    <property type="match status" value="1"/>
</dbReference>
<accession>A0A2K9N9Y2</accession>
<evidence type="ECO:0000259" key="8">
    <source>
        <dbReference type="Pfam" id="PF02687"/>
    </source>
</evidence>
<keyword evidence="11" id="KW-1185">Reference proteome</keyword>
<dbReference type="Pfam" id="PF12704">
    <property type="entry name" value="MacB_PCD"/>
    <property type="match status" value="1"/>
</dbReference>
<sequence length="413" mass="43331">MIFTPFERMVAWRYLRARRQEGTVSVIAGFSFIGVALGVATLIIVMSVMNGFRAELVSRIQGVSAHAAVSVAGGGPLTDYAALLDRLRAAPGVTQVMPVVEGQALATVNGRAVGVKVRGLEVADFQTRPIVGRSVIRGLSDLGEDGVALGFNLSRSLGISAGGNVTLISPKGTVTAFGTMLRRKEFPVYAVVDLRMPEQDANLIYMPLPASQAFFRMGQGVSAIDVFVSDPRDVDAMRASLEAAAGPGFTVTDWRQANKGLVTALGVERVAMFVVLTLIILVASFNIVSSMVMLVRGKAASIAILRTMGAQRASVSRIFLLAGASIGAVGTLVGFALGILLTVNVQAIGYALGQVPGIAGSQMLLFLTTLPAIIDWSEVTLVVALGLFLSVGATLYPARRAASMDPVEALRHG</sequence>
<feature type="domain" description="MacB-like periplasmic core" evidence="9">
    <location>
        <begin position="32"/>
        <end position="243"/>
    </location>
</feature>
<dbReference type="InterPro" id="IPR011925">
    <property type="entry name" value="LolCE_TM"/>
</dbReference>
<comment type="similarity">
    <text evidence="2">Belongs to the ABC-4 integral membrane protein family. LolC/E subfamily.</text>
</comment>
<dbReference type="GO" id="GO:0044874">
    <property type="term" value="P:lipoprotein localization to outer membrane"/>
    <property type="evidence" value="ECO:0007669"/>
    <property type="project" value="TreeGrafter"/>
</dbReference>
<dbReference type="InterPro" id="IPR003838">
    <property type="entry name" value="ABC3_permease_C"/>
</dbReference>
<keyword evidence="6" id="KW-1133">Transmembrane helix</keyword>
<dbReference type="RefSeq" id="WP_102110728.1">
    <property type="nucleotide sequence ID" value="NZ_BMGN01000005.1"/>
</dbReference>
<evidence type="ECO:0000259" key="9">
    <source>
        <dbReference type="Pfam" id="PF12704"/>
    </source>
</evidence>
<keyword evidence="4" id="KW-1003">Cell membrane</keyword>
<dbReference type="Proteomes" id="UP000234752">
    <property type="component" value="Chromosome eg_1"/>
</dbReference>
<dbReference type="InterPro" id="IPR051447">
    <property type="entry name" value="Lipoprotein-release_system"/>
</dbReference>
<protein>
    <submittedName>
        <fullName evidence="10">Lipoprotein-releasing system transmembrane subunit LolC</fullName>
    </submittedName>
</protein>
<evidence type="ECO:0000313" key="10">
    <source>
        <dbReference type="EMBL" id="AUN28975.1"/>
    </source>
</evidence>
<keyword evidence="7" id="KW-0472">Membrane</keyword>
<evidence type="ECO:0000256" key="7">
    <source>
        <dbReference type="ARBA" id="ARBA00023136"/>
    </source>
</evidence>
<comment type="subcellular location">
    <subcellularLocation>
        <location evidence="1">Cell membrane</location>
        <topology evidence="1">Multi-pass membrane protein</topology>
    </subcellularLocation>
</comment>
<organism evidence="10 11">
    <name type="scientific">Niveispirillum cyanobacteriorum</name>
    <dbReference type="NCBI Taxonomy" id="1612173"/>
    <lineage>
        <taxon>Bacteria</taxon>
        <taxon>Pseudomonadati</taxon>
        <taxon>Pseudomonadota</taxon>
        <taxon>Alphaproteobacteria</taxon>
        <taxon>Rhodospirillales</taxon>
        <taxon>Azospirillaceae</taxon>
        <taxon>Niveispirillum</taxon>
    </lineage>
</organism>